<comment type="caution">
    <text evidence="2">The sequence shown here is derived from an EMBL/GenBank/DDBJ whole genome shotgun (WGS) entry which is preliminary data.</text>
</comment>
<keyword evidence="1" id="KW-1133">Transmembrane helix</keyword>
<organism evidence="2 3">
    <name type="scientific">Hyphomonas beringensis</name>
    <dbReference type="NCBI Taxonomy" id="1280946"/>
    <lineage>
        <taxon>Bacteria</taxon>
        <taxon>Pseudomonadati</taxon>
        <taxon>Pseudomonadota</taxon>
        <taxon>Alphaproteobacteria</taxon>
        <taxon>Hyphomonadales</taxon>
        <taxon>Hyphomonadaceae</taxon>
        <taxon>Hyphomonas</taxon>
    </lineage>
</organism>
<evidence type="ECO:0000313" key="3">
    <source>
        <dbReference type="Proteomes" id="UP000027037"/>
    </source>
</evidence>
<keyword evidence="1" id="KW-0472">Membrane</keyword>
<protein>
    <recommendedName>
        <fullName evidence="4">DUF4345 domain-containing protein</fullName>
    </recommendedName>
</protein>
<feature type="transmembrane region" description="Helical" evidence="1">
    <location>
        <begin position="53"/>
        <end position="73"/>
    </location>
</feature>
<evidence type="ECO:0000313" key="2">
    <source>
        <dbReference type="EMBL" id="KCZ51418.1"/>
    </source>
</evidence>
<keyword evidence="3" id="KW-1185">Reference proteome</keyword>
<dbReference type="Proteomes" id="UP000027037">
    <property type="component" value="Unassembled WGS sequence"/>
</dbReference>
<accession>A0A062U100</accession>
<dbReference type="PATRIC" id="fig|1280946.3.peg.3297"/>
<dbReference type="OrthoDB" id="9808658at2"/>
<dbReference type="eggNOG" id="ENOG50302QF">
    <property type="taxonomic scope" value="Bacteria"/>
</dbReference>
<feature type="transmembrane region" description="Helical" evidence="1">
    <location>
        <begin position="118"/>
        <end position="140"/>
    </location>
</feature>
<evidence type="ECO:0008006" key="4">
    <source>
        <dbReference type="Google" id="ProtNLM"/>
    </source>
</evidence>
<dbReference type="STRING" id="1280946.HY29_06005"/>
<dbReference type="RefSeq" id="WP_034799081.1">
    <property type="nucleotide sequence ID" value="NZ_AWFF01000087.1"/>
</dbReference>
<evidence type="ECO:0000256" key="1">
    <source>
        <dbReference type="SAM" id="Phobius"/>
    </source>
</evidence>
<reference evidence="2 3" key="1">
    <citation type="journal article" date="2014" name="Antonie Van Leeuwenhoek">
        <title>Hyphomonas beringensis sp. nov. and Hyphomonas chukchiensis sp. nov., isolated from surface seawater of the Bering Sea and Chukchi Sea.</title>
        <authorList>
            <person name="Li C."/>
            <person name="Lai Q."/>
            <person name="Li G."/>
            <person name="Dong C."/>
            <person name="Wang J."/>
            <person name="Liao Y."/>
            <person name="Shao Z."/>
        </authorList>
    </citation>
    <scope>NUCLEOTIDE SEQUENCE [LARGE SCALE GENOMIC DNA]</scope>
    <source>
        <strain evidence="2 3">25B14_1</strain>
    </source>
</reference>
<proteinExistence type="predicted"/>
<dbReference type="EMBL" id="AWFF01000087">
    <property type="protein sequence ID" value="KCZ51418.1"/>
    <property type="molecule type" value="Genomic_DNA"/>
</dbReference>
<name>A0A062U100_9PROT</name>
<feature type="transmembrane region" description="Helical" evidence="1">
    <location>
        <begin position="80"/>
        <end position="98"/>
    </location>
</feature>
<sequence length="142" mass="15411">MHLGEIISVIALFCGTVMGLGALFSPAWASKVVRLVEDPDPLRPGGYSEFRATYGGVFLFAHLITALLVLYLWDGEHQMTTALVVLPLAAGWIGAAIGRTMSLILDTRKNREPGMIPIWIPTELILGLAIGAPFLQFVLLTH</sequence>
<dbReference type="AlphaFoldDB" id="A0A062U100"/>
<gene>
    <name evidence="2" type="ORF">HY29_06005</name>
</gene>
<keyword evidence="1" id="KW-0812">Transmembrane</keyword>